<keyword evidence="3" id="KW-1003">Cell membrane</keyword>
<comment type="caution">
    <text evidence="8">The sequence shown here is derived from an EMBL/GenBank/DDBJ whole genome shotgun (WGS) entry which is preliminary data.</text>
</comment>
<dbReference type="PANTHER" id="PTHR30558">
    <property type="entry name" value="EXBD MEMBRANE COMPONENT OF PMF-DRIVEN MACROMOLECULE IMPORT SYSTEM"/>
    <property type="match status" value="1"/>
</dbReference>
<evidence type="ECO:0000256" key="6">
    <source>
        <dbReference type="ARBA" id="ARBA00023136"/>
    </source>
</evidence>
<evidence type="ECO:0000313" key="9">
    <source>
        <dbReference type="Proteomes" id="UP000316304"/>
    </source>
</evidence>
<dbReference type="Proteomes" id="UP000316304">
    <property type="component" value="Unassembled WGS sequence"/>
</dbReference>
<dbReference type="AlphaFoldDB" id="A0A5C6CIL9"/>
<dbReference type="Pfam" id="PF02472">
    <property type="entry name" value="ExbD"/>
    <property type="match status" value="1"/>
</dbReference>
<evidence type="ECO:0000256" key="5">
    <source>
        <dbReference type="ARBA" id="ARBA00022989"/>
    </source>
</evidence>
<organism evidence="8 9">
    <name type="scientific">Novipirellula galeiformis</name>
    <dbReference type="NCBI Taxonomy" id="2528004"/>
    <lineage>
        <taxon>Bacteria</taxon>
        <taxon>Pseudomonadati</taxon>
        <taxon>Planctomycetota</taxon>
        <taxon>Planctomycetia</taxon>
        <taxon>Pirellulales</taxon>
        <taxon>Pirellulaceae</taxon>
        <taxon>Novipirellula</taxon>
    </lineage>
</organism>
<proteinExistence type="inferred from homology"/>
<dbReference type="EMBL" id="SJPT01000003">
    <property type="protein sequence ID" value="TWU24152.1"/>
    <property type="molecule type" value="Genomic_DNA"/>
</dbReference>
<dbReference type="OrthoDB" id="281590at2"/>
<keyword evidence="5" id="KW-1133">Transmembrane helix</keyword>
<evidence type="ECO:0000256" key="2">
    <source>
        <dbReference type="ARBA" id="ARBA00005811"/>
    </source>
</evidence>
<dbReference type="GO" id="GO:0005886">
    <property type="term" value="C:plasma membrane"/>
    <property type="evidence" value="ECO:0007669"/>
    <property type="project" value="UniProtKB-SubCell"/>
</dbReference>
<keyword evidence="7" id="KW-0653">Protein transport</keyword>
<name>A0A5C6CIL9_9BACT</name>
<keyword evidence="7" id="KW-0813">Transport</keyword>
<protein>
    <submittedName>
        <fullName evidence="8">Biopolymer transport protein ExbD/TolR</fullName>
    </submittedName>
</protein>
<keyword evidence="9" id="KW-1185">Reference proteome</keyword>
<gene>
    <name evidence="8" type="ORF">Pla52o_20760</name>
</gene>
<evidence type="ECO:0000256" key="1">
    <source>
        <dbReference type="ARBA" id="ARBA00004162"/>
    </source>
</evidence>
<dbReference type="GO" id="GO:0015031">
    <property type="term" value="P:protein transport"/>
    <property type="evidence" value="ECO:0007669"/>
    <property type="project" value="UniProtKB-KW"/>
</dbReference>
<accession>A0A5C6CIL9</accession>
<keyword evidence="6" id="KW-0472">Membrane</keyword>
<dbReference type="GO" id="GO:0022857">
    <property type="term" value="F:transmembrane transporter activity"/>
    <property type="evidence" value="ECO:0007669"/>
    <property type="project" value="InterPro"/>
</dbReference>
<keyword evidence="4 7" id="KW-0812">Transmembrane</keyword>
<reference evidence="8 9" key="1">
    <citation type="submission" date="2019-02" db="EMBL/GenBank/DDBJ databases">
        <title>Deep-cultivation of Planctomycetes and their phenomic and genomic characterization uncovers novel biology.</title>
        <authorList>
            <person name="Wiegand S."/>
            <person name="Jogler M."/>
            <person name="Boedeker C."/>
            <person name="Pinto D."/>
            <person name="Vollmers J."/>
            <person name="Rivas-Marin E."/>
            <person name="Kohn T."/>
            <person name="Peeters S.H."/>
            <person name="Heuer A."/>
            <person name="Rast P."/>
            <person name="Oberbeckmann S."/>
            <person name="Bunk B."/>
            <person name="Jeske O."/>
            <person name="Meyerdierks A."/>
            <person name="Storesund J.E."/>
            <person name="Kallscheuer N."/>
            <person name="Luecker S."/>
            <person name="Lage O.M."/>
            <person name="Pohl T."/>
            <person name="Merkel B.J."/>
            <person name="Hornburger P."/>
            <person name="Mueller R.-W."/>
            <person name="Bruemmer F."/>
            <person name="Labrenz M."/>
            <person name="Spormann A.M."/>
            <person name="Op Den Camp H."/>
            <person name="Overmann J."/>
            <person name="Amann R."/>
            <person name="Jetten M.S.M."/>
            <person name="Mascher T."/>
            <person name="Medema M.H."/>
            <person name="Devos D.P."/>
            <person name="Kaster A.-K."/>
            <person name="Ovreas L."/>
            <person name="Rohde M."/>
            <person name="Galperin M.Y."/>
            <person name="Jogler C."/>
        </authorList>
    </citation>
    <scope>NUCLEOTIDE SEQUENCE [LARGE SCALE GENOMIC DNA]</scope>
    <source>
        <strain evidence="8 9">Pla52o</strain>
    </source>
</reference>
<dbReference type="InterPro" id="IPR003400">
    <property type="entry name" value="ExbD"/>
</dbReference>
<evidence type="ECO:0000256" key="4">
    <source>
        <dbReference type="ARBA" id="ARBA00022692"/>
    </source>
</evidence>
<dbReference type="PANTHER" id="PTHR30558:SF3">
    <property type="entry name" value="BIOPOLYMER TRANSPORT PROTEIN EXBD-RELATED"/>
    <property type="match status" value="1"/>
</dbReference>
<comment type="similarity">
    <text evidence="2 7">Belongs to the ExbD/TolR family.</text>
</comment>
<evidence type="ECO:0000256" key="3">
    <source>
        <dbReference type="ARBA" id="ARBA00022475"/>
    </source>
</evidence>
<evidence type="ECO:0000313" key="8">
    <source>
        <dbReference type="EMBL" id="TWU24152.1"/>
    </source>
</evidence>
<evidence type="ECO:0000256" key="7">
    <source>
        <dbReference type="RuleBase" id="RU003879"/>
    </source>
</evidence>
<dbReference type="RefSeq" id="WP_146594395.1">
    <property type="nucleotide sequence ID" value="NZ_SJPT01000003.1"/>
</dbReference>
<comment type="subcellular location">
    <subcellularLocation>
        <location evidence="1">Cell membrane</location>
        <topology evidence="1">Single-pass membrane protein</topology>
    </subcellularLocation>
    <subcellularLocation>
        <location evidence="7">Cell membrane</location>
        <topology evidence="7">Single-pass type II membrane protein</topology>
    </subcellularLocation>
</comment>
<sequence precursor="true">MKVPLRRSQGSLDVEMTPMIDVVFLLLVFFVWTSSFEQPEFDLPSAVAQPPTIGTRDDPADAPPIEIFDELIVRMIAREGGHVIELNGQPVRDTGELESRLKEILKLGVQPPVIVDPEPNIAIAEAILVYDIARVAGADRVLFAANAE</sequence>